<evidence type="ECO:0000256" key="1">
    <source>
        <dbReference type="ARBA" id="ARBA00022723"/>
    </source>
</evidence>
<organism evidence="4 5">
    <name type="scientific">Devosia nitrariae</name>
    <dbReference type="NCBI Taxonomy" id="2071872"/>
    <lineage>
        <taxon>Bacteria</taxon>
        <taxon>Pseudomonadati</taxon>
        <taxon>Pseudomonadota</taxon>
        <taxon>Alphaproteobacteria</taxon>
        <taxon>Hyphomicrobiales</taxon>
        <taxon>Devosiaceae</taxon>
        <taxon>Devosia</taxon>
    </lineage>
</organism>
<evidence type="ECO:0000256" key="3">
    <source>
        <dbReference type="PROSITE-ProRule" id="PRU00679"/>
    </source>
</evidence>
<sequence>MARQVAAHRRLGQTGSMKQLYTTLGPKRADELGMILPHEHVFVDLRTPDQPGYAQADAADVVALMAPQIEAIKALGVTALVECSTGGVGRRADLDLAVSLATNFPIVVPTGNYREPWIPSWVRETRQAQLADWMLRELVDEMDDSGVPAGWIKLSAGDDGITDLEVRILKAAVEAAKQTDAVIGSHTIKGRVVMDQLDIIEKAGGRPDRFISIHTQTEPDFEMHKAVAARGAWIEYDHIGSVPDEDVVTMILRALDAGLESQLLLSHDRGWYDPAQPGGGTPKPYTVLSESIIPRLRAGGVGEEAIVQLTHKNPFEAFAR</sequence>
<dbReference type="PANTHER" id="PTHR10819:SF3">
    <property type="entry name" value="PHOSPHOTRIESTERASE-RELATED PROTEIN"/>
    <property type="match status" value="1"/>
</dbReference>
<reference evidence="5" key="1">
    <citation type="journal article" date="2019" name="Int. J. Syst. Evol. Microbiol.">
        <title>The Global Catalogue of Microorganisms (GCM) 10K type strain sequencing project: providing services to taxonomists for standard genome sequencing and annotation.</title>
        <authorList>
            <consortium name="The Broad Institute Genomics Platform"/>
            <consortium name="The Broad Institute Genome Sequencing Center for Infectious Disease"/>
            <person name="Wu L."/>
            <person name="Ma J."/>
        </authorList>
    </citation>
    <scope>NUCLEOTIDE SEQUENCE [LARGE SCALE GENOMIC DNA]</scope>
    <source>
        <strain evidence="5">NBRC 112416</strain>
    </source>
</reference>
<dbReference type="Proteomes" id="UP001156691">
    <property type="component" value="Unassembled WGS sequence"/>
</dbReference>
<proteinExistence type="inferred from homology"/>
<comment type="caution">
    <text evidence="4">The sequence shown here is derived from an EMBL/GenBank/DDBJ whole genome shotgun (WGS) entry which is preliminary data.</text>
</comment>
<dbReference type="PANTHER" id="PTHR10819">
    <property type="entry name" value="PHOSPHOTRIESTERASE-RELATED"/>
    <property type="match status" value="1"/>
</dbReference>
<dbReference type="Gene3D" id="3.20.20.140">
    <property type="entry name" value="Metal-dependent hydrolases"/>
    <property type="match status" value="1"/>
</dbReference>
<accession>A0ABQ5WEG9</accession>
<gene>
    <name evidence="4" type="primary">php</name>
    <name evidence="4" type="ORF">GCM10010862_54130</name>
</gene>
<dbReference type="SUPFAM" id="SSF51556">
    <property type="entry name" value="Metallo-dependent hydrolases"/>
    <property type="match status" value="1"/>
</dbReference>
<keyword evidence="2" id="KW-0378">Hydrolase</keyword>
<dbReference type="InterPro" id="IPR001559">
    <property type="entry name" value="Phosphotriesterase"/>
</dbReference>
<dbReference type="Pfam" id="PF02126">
    <property type="entry name" value="PTE"/>
    <property type="match status" value="1"/>
</dbReference>
<protein>
    <submittedName>
        <fullName evidence="4">Phosphotriesterase</fullName>
    </submittedName>
</protein>
<keyword evidence="5" id="KW-1185">Reference proteome</keyword>
<name>A0ABQ5WEG9_9HYPH</name>
<dbReference type="EMBL" id="BSNS01000034">
    <property type="protein sequence ID" value="GLQ58154.1"/>
    <property type="molecule type" value="Genomic_DNA"/>
</dbReference>
<evidence type="ECO:0000256" key="2">
    <source>
        <dbReference type="ARBA" id="ARBA00022801"/>
    </source>
</evidence>
<evidence type="ECO:0000313" key="4">
    <source>
        <dbReference type="EMBL" id="GLQ58154.1"/>
    </source>
</evidence>
<dbReference type="PROSITE" id="PS51347">
    <property type="entry name" value="PHOSPHOTRIESTERASE_2"/>
    <property type="match status" value="1"/>
</dbReference>
<evidence type="ECO:0000313" key="5">
    <source>
        <dbReference type="Proteomes" id="UP001156691"/>
    </source>
</evidence>
<feature type="modified residue" description="N6-carboxylysine" evidence="3">
    <location>
        <position position="153"/>
    </location>
</feature>
<comment type="similarity">
    <text evidence="3">Belongs to the metallo-dependent hydrolases superfamily. Phosphotriesterase family.</text>
</comment>
<dbReference type="InterPro" id="IPR032466">
    <property type="entry name" value="Metal_Hydrolase"/>
</dbReference>
<keyword evidence="1" id="KW-0479">Metal-binding</keyword>